<evidence type="ECO:0000313" key="2">
    <source>
        <dbReference type="Proteomes" id="UP000198324"/>
    </source>
</evidence>
<organism evidence="1 2">
    <name type="scientific">Humidesulfovibrio mexicanus</name>
    <dbReference type="NCBI Taxonomy" id="147047"/>
    <lineage>
        <taxon>Bacteria</taxon>
        <taxon>Pseudomonadati</taxon>
        <taxon>Thermodesulfobacteriota</taxon>
        <taxon>Desulfovibrionia</taxon>
        <taxon>Desulfovibrionales</taxon>
        <taxon>Desulfovibrionaceae</taxon>
        <taxon>Humidesulfovibrio</taxon>
    </lineage>
</organism>
<proteinExistence type="predicted"/>
<dbReference type="OrthoDB" id="8456985at2"/>
<accession>A0A239C8H5</accession>
<sequence>MSNKMPSRIYVTHMVCSTPLAQIVEVRVPGDLHPDTRALVRRFAEALAKKLLASEIKYGYGNGWKDPGCVEELRGKLAEHVAKGDPVDVAAFCAMLWHHGEHCRPHTRAEAVEAERDALRKALQLKIQHPAACCPGAAGCCPEASPEPGCILARAVIECWISAGEAALAATEVPA</sequence>
<gene>
    <name evidence="1" type="ORF">SAMN04488503_2988</name>
</gene>
<name>A0A239C8H5_9BACT</name>
<keyword evidence="2" id="KW-1185">Reference proteome</keyword>
<dbReference type="RefSeq" id="WP_143337396.1">
    <property type="nucleotide sequence ID" value="NZ_FZOC01000007.1"/>
</dbReference>
<dbReference type="EMBL" id="FZOC01000007">
    <property type="protein sequence ID" value="SNS15958.1"/>
    <property type="molecule type" value="Genomic_DNA"/>
</dbReference>
<dbReference type="AlphaFoldDB" id="A0A239C8H5"/>
<dbReference type="Proteomes" id="UP000198324">
    <property type="component" value="Unassembled WGS sequence"/>
</dbReference>
<evidence type="ECO:0000313" key="1">
    <source>
        <dbReference type="EMBL" id="SNS15958.1"/>
    </source>
</evidence>
<reference evidence="1 2" key="1">
    <citation type="submission" date="2017-06" db="EMBL/GenBank/DDBJ databases">
        <authorList>
            <person name="Kim H.J."/>
            <person name="Triplett B.A."/>
        </authorList>
    </citation>
    <scope>NUCLEOTIDE SEQUENCE [LARGE SCALE GENOMIC DNA]</scope>
    <source>
        <strain evidence="1 2">DSM 13116</strain>
    </source>
</reference>
<protein>
    <submittedName>
        <fullName evidence="1">Uncharacterized protein</fullName>
    </submittedName>
</protein>